<evidence type="ECO:0000313" key="8">
    <source>
        <dbReference type="EMBL" id="BAD99420.1"/>
    </source>
</evidence>
<dbReference type="InterPro" id="IPR018252">
    <property type="entry name" value="Annexin_repeat_CS"/>
</dbReference>
<reference evidence="8" key="1">
    <citation type="journal article" date="2005" name="Dev. Growth Differ.">
        <title>Isolation of the choanocyte in the fresh water sponge, Ephydatia fluviatilis and its lineage marker, Ef annexin.</title>
        <authorList>
            <person name="Funayama N."/>
            <person name="Nakatsukasa M."/>
            <person name="Hayashi T."/>
            <person name="Agata K."/>
        </authorList>
    </citation>
    <scope>NUCLEOTIDE SEQUENCE</scope>
</reference>
<dbReference type="InterPro" id="IPR001464">
    <property type="entry name" value="Annexin"/>
</dbReference>
<comment type="similarity">
    <text evidence="1 7">Belongs to the annexin family.</text>
</comment>
<evidence type="ECO:0000256" key="7">
    <source>
        <dbReference type="RuleBase" id="RU003540"/>
    </source>
</evidence>
<dbReference type="GO" id="GO:0012506">
    <property type="term" value="C:vesicle membrane"/>
    <property type="evidence" value="ECO:0007669"/>
    <property type="project" value="TreeGrafter"/>
</dbReference>
<dbReference type="PROSITE" id="PS51897">
    <property type="entry name" value="ANNEXIN_2"/>
    <property type="match status" value="4"/>
</dbReference>
<proteinExistence type="evidence at transcript level"/>
<dbReference type="PRINTS" id="PR00196">
    <property type="entry name" value="ANNEXIN"/>
</dbReference>
<protein>
    <recommendedName>
        <fullName evidence="7">Annexin</fullName>
    </recommendedName>
</protein>
<dbReference type="GO" id="GO:0005886">
    <property type="term" value="C:plasma membrane"/>
    <property type="evidence" value="ECO:0007669"/>
    <property type="project" value="TreeGrafter"/>
</dbReference>
<dbReference type="Gene3D" id="1.10.220.10">
    <property type="entry name" value="Annexin"/>
    <property type="match status" value="4"/>
</dbReference>
<evidence type="ECO:0000256" key="3">
    <source>
        <dbReference type="ARBA" id="ARBA00022837"/>
    </source>
</evidence>
<dbReference type="GO" id="GO:0005509">
    <property type="term" value="F:calcium ion binding"/>
    <property type="evidence" value="ECO:0007669"/>
    <property type="project" value="InterPro"/>
</dbReference>
<organism evidence="8">
    <name type="scientific">Ephydatia fluviatilis</name>
    <dbReference type="NCBI Taxonomy" id="31330"/>
    <lineage>
        <taxon>Eukaryota</taxon>
        <taxon>Metazoa</taxon>
        <taxon>Porifera</taxon>
        <taxon>Demospongiae</taxon>
        <taxon>Heteroscleromorpha</taxon>
        <taxon>Spongillida</taxon>
        <taxon>Spongillidae</taxon>
        <taxon>Ephydatia</taxon>
    </lineage>
</organism>
<dbReference type="FunFam" id="1.10.220.10:FF:000003">
    <property type="entry name" value="Annexin"/>
    <property type="match status" value="1"/>
</dbReference>
<dbReference type="PANTHER" id="PTHR10502:SF239">
    <property type="entry name" value="ANNEXIN A7"/>
    <property type="match status" value="1"/>
</dbReference>
<dbReference type="AlphaFoldDB" id="Q4W6D6"/>
<dbReference type="GO" id="GO:0005737">
    <property type="term" value="C:cytoplasm"/>
    <property type="evidence" value="ECO:0007669"/>
    <property type="project" value="TreeGrafter"/>
</dbReference>
<evidence type="ECO:0000256" key="2">
    <source>
        <dbReference type="ARBA" id="ARBA00022737"/>
    </source>
</evidence>
<comment type="function">
    <text evidence="6">Calcium/phospholipid-binding protein which promotes membrane fusion and is involved in exocytosis.</text>
</comment>
<keyword evidence="5 7" id="KW-0111">Calcium/phospholipid-binding</keyword>
<dbReference type="PANTHER" id="PTHR10502">
    <property type="entry name" value="ANNEXIN"/>
    <property type="match status" value="1"/>
</dbReference>
<keyword evidence="3 7" id="KW-0106">Calcium</keyword>
<dbReference type="PROSITE" id="PS00223">
    <property type="entry name" value="ANNEXIN_1"/>
    <property type="match status" value="3"/>
</dbReference>
<dbReference type="GO" id="GO:0005634">
    <property type="term" value="C:nucleus"/>
    <property type="evidence" value="ECO:0007669"/>
    <property type="project" value="TreeGrafter"/>
</dbReference>
<name>Q4W6D6_9METZ</name>
<dbReference type="SUPFAM" id="SSF47874">
    <property type="entry name" value="Annexin"/>
    <property type="match status" value="1"/>
</dbReference>
<comment type="domain">
    <text evidence="7">A pair of annexin repeats may form one binding site for calcium and phospholipid.</text>
</comment>
<dbReference type="FunFam" id="1.10.220.10:FF:000002">
    <property type="entry name" value="Annexin"/>
    <property type="match status" value="1"/>
</dbReference>
<evidence type="ECO:0000256" key="6">
    <source>
        <dbReference type="ARBA" id="ARBA00037210"/>
    </source>
</evidence>
<dbReference type="Pfam" id="PF00191">
    <property type="entry name" value="Annexin"/>
    <property type="match status" value="4"/>
</dbReference>
<dbReference type="GO" id="GO:0001786">
    <property type="term" value="F:phosphatidylserine binding"/>
    <property type="evidence" value="ECO:0007669"/>
    <property type="project" value="TreeGrafter"/>
</dbReference>
<sequence length="321" mass="35602">MAQAQQYNGTVQPAAHFDAEADAAALRKAMKGVGTDEAAIINVIAHRSNAQRQELKLKYKLLHGRDLIEDLHSELSGHFRSAVLALMETKAVYDAHCLRNAMKGLGTDESVLIEILGTRTNQEIKDIVAAYSTVFKRNLEKDVVSETSGNFKRLLVSLCQGARDESLTVDHEKAKREAQELYEAGEKHWGTDESKFNFIIASRSLPQLKATFEEYAKVAKRDIISSIGREMSGDVKRAFQTAAQCAYARPAYFAERLHHSMKGAGTDDDTLVRLVVTRSEIDLAEIKRVFLAAYGKTLTSWIEADVSGDYRKLLVAIVGPN</sequence>
<dbReference type="EMBL" id="AB206818">
    <property type="protein sequence ID" value="BAD99420.1"/>
    <property type="molecule type" value="mRNA"/>
</dbReference>
<accession>Q4W6D6</accession>
<evidence type="ECO:0000256" key="1">
    <source>
        <dbReference type="ARBA" id="ARBA00007831"/>
    </source>
</evidence>
<dbReference type="FunFam" id="1.10.220.10:FF:000001">
    <property type="entry name" value="Annexin"/>
    <property type="match status" value="1"/>
</dbReference>
<gene>
    <name evidence="8" type="primary">Ef annexin</name>
</gene>
<dbReference type="GO" id="GO:0005544">
    <property type="term" value="F:calcium-dependent phospholipid binding"/>
    <property type="evidence" value="ECO:0007669"/>
    <property type="project" value="UniProtKB-KW"/>
</dbReference>
<dbReference type="InterPro" id="IPR018502">
    <property type="entry name" value="Annexin_repeat"/>
</dbReference>
<dbReference type="FunFam" id="1.10.220.10:FF:000004">
    <property type="entry name" value="Annexin"/>
    <property type="match status" value="1"/>
</dbReference>
<dbReference type="SMART" id="SM00335">
    <property type="entry name" value="ANX"/>
    <property type="match status" value="4"/>
</dbReference>
<keyword evidence="4 7" id="KW-0041">Annexin</keyword>
<dbReference type="InterPro" id="IPR037104">
    <property type="entry name" value="Annexin_sf"/>
</dbReference>
<keyword evidence="2 7" id="KW-0677">Repeat</keyword>
<evidence type="ECO:0000256" key="4">
    <source>
        <dbReference type="ARBA" id="ARBA00023216"/>
    </source>
</evidence>
<evidence type="ECO:0000256" key="5">
    <source>
        <dbReference type="ARBA" id="ARBA00023302"/>
    </source>
</evidence>